<dbReference type="InterPro" id="IPR003593">
    <property type="entry name" value="AAA+_ATPase"/>
</dbReference>
<comment type="similarity">
    <text evidence="2">Belongs to the ABC transporter superfamily.</text>
</comment>
<dbReference type="Pfam" id="PF00005">
    <property type="entry name" value="ABC_tran"/>
    <property type="match status" value="1"/>
</dbReference>
<reference evidence="11 12" key="1">
    <citation type="submission" date="2017-11" db="EMBL/GenBank/DDBJ databases">
        <title>Complete genome sequence of Spiroplasma clarkii CN-5 (DSM 19994).</title>
        <authorList>
            <person name="Tsai Y.-M."/>
            <person name="Chang A."/>
            <person name="Lo W.-S."/>
            <person name="Kuo C.-H."/>
        </authorList>
    </citation>
    <scope>NUCLEOTIDE SEQUENCE [LARGE SCALE GENOMIC DNA]</scope>
    <source>
        <strain evidence="11 12">CN-5</strain>
    </source>
</reference>
<keyword evidence="3 8" id="KW-0812">Transmembrane</keyword>
<keyword evidence="12" id="KW-1185">Reference proteome</keyword>
<keyword evidence="7 8" id="KW-0472">Membrane</keyword>
<keyword evidence="5 11" id="KW-0067">ATP-binding</keyword>
<dbReference type="InterPro" id="IPR017871">
    <property type="entry name" value="ABC_transporter-like_CS"/>
</dbReference>
<evidence type="ECO:0000256" key="1">
    <source>
        <dbReference type="ARBA" id="ARBA00004651"/>
    </source>
</evidence>
<dbReference type="Gene3D" id="1.20.1560.10">
    <property type="entry name" value="ABC transporter type 1, transmembrane domain"/>
    <property type="match status" value="1"/>
</dbReference>
<dbReference type="RefSeq" id="WP_100253959.1">
    <property type="nucleotide sequence ID" value="NZ_CP024870.1"/>
</dbReference>
<dbReference type="GO" id="GO:0016887">
    <property type="term" value="F:ATP hydrolysis activity"/>
    <property type="evidence" value="ECO:0007669"/>
    <property type="project" value="InterPro"/>
</dbReference>
<dbReference type="Proteomes" id="UP000231179">
    <property type="component" value="Chromosome"/>
</dbReference>
<dbReference type="EMBL" id="CP024870">
    <property type="protein sequence ID" value="ATX70394.1"/>
    <property type="molecule type" value="Genomic_DNA"/>
</dbReference>
<comment type="subcellular location">
    <subcellularLocation>
        <location evidence="1">Cell membrane</location>
        <topology evidence="1">Multi-pass membrane protein</topology>
    </subcellularLocation>
</comment>
<dbReference type="Gene3D" id="3.40.50.300">
    <property type="entry name" value="P-loop containing nucleotide triphosphate hydrolases"/>
    <property type="match status" value="1"/>
</dbReference>
<feature type="transmembrane region" description="Helical" evidence="8">
    <location>
        <begin position="53"/>
        <end position="70"/>
    </location>
</feature>
<feature type="transmembrane region" description="Helical" evidence="8">
    <location>
        <begin position="101"/>
        <end position="121"/>
    </location>
</feature>
<dbReference type="InterPro" id="IPR027417">
    <property type="entry name" value="P-loop_NTPase"/>
</dbReference>
<feature type="domain" description="ABC transmembrane type-1" evidence="10">
    <location>
        <begin position="59"/>
        <end position="349"/>
    </location>
</feature>
<dbReference type="PANTHER" id="PTHR24221">
    <property type="entry name" value="ATP-BINDING CASSETTE SUB-FAMILY B"/>
    <property type="match status" value="1"/>
</dbReference>
<protein>
    <submittedName>
        <fullName evidence="11">ABC transporter ATP-binding protein</fullName>
    </submittedName>
</protein>
<organism evidence="11 12">
    <name type="scientific">Spiroplasma clarkii</name>
    <dbReference type="NCBI Taxonomy" id="2139"/>
    <lineage>
        <taxon>Bacteria</taxon>
        <taxon>Bacillati</taxon>
        <taxon>Mycoplasmatota</taxon>
        <taxon>Mollicutes</taxon>
        <taxon>Entomoplasmatales</taxon>
        <taxon>Spiroplasmataceae</taxon>
        <taxon>Spiroplasma</taxon>
    </lineage>
</organism>
<dbReference type="SUPFAM" id="SSF52540">
    <property type="entry name" value="P-loop containing nucleoside triphosphate hydrolases"/>
    <property type="match status" value="1"/>
</dbReference>
<evidence type="ECO:0000259" key="10">
    <source>
        <dbReference type="PROSITE" id="PS50929"/>
    </source>
</evidence>
<feature type="transmembrane region" description="Helical" evidence="8">
    <location>
        <begin position="203"/>
        <end position="223"/>
    </location>
</feature>
<evidence type="ECO:0000256" key="2">
    <source>
        <dbReference type="ARBA" id="ARBA00005417"/>
    </source>
</evidence>
<dbReference type="InterPro" id="IPR039421">
    <property type="entry name" value="Type_1_exporter"/>
</dbReference>
<dbReference type="PROSITE" id="PS50893">
    <property type="entry name" value="ABC_TRANSPORTER_2"/>
    <property type="match status" value="1"/>
</dbReference>
<dbReference type="AlphaFoldDB" id="A0A2K8KLN5"/>
<evidence type="ECO:0000256" key="3">
    <source>
        <dbReference type="ARBA" id="ARBA00022692"/>
    </source>
</evidence>
<feature type="transmembrane region" description="Helical" evidence="8">
    <location>
        <begin position="286"/>
        <end position="311"/>
    </location>
</feature>
<dbReference type="InterPro" id="IPR003439">
    <property type="entry name" value="ABC_transporter-like_ATP-bd"/>
</dbReference>
<evidence type="ECO:0000256" key="6">
    <source>
        <dbReference type="ARBA" id="ARBA00022989"/>
    </source>
</evidence>
<feature type="transmembrane region" description="Helical" evidence="8">
    <location>
        <begin position="179"/>
        <end position="197"/>
    </location>
</feature>
<dbReference type="SUPFAM" id="SSF90123">
    <property type="entry name" value="ABC transporter transmembrane region"/>
    <property type="match status" value="1"/>
</dbReference>
<dbReference type="PROSITE" id="PS50929">
    <property type="entry name" value="ABC_TM1F"/>
    <property type="match status" value="1"/>
</dbReference>
<evidence type="ECO:0000313" key="11">
    <source>
        <dbReference type="EMBL" id="ATX70394.1"/>
    </source>
</evidence>
<dbReference type="Pfam" id="PF00664">
    <property type="entry name" value="ABC_membrane"/>
    <property type="match status" value="1"/>
</dbReference>
<dbReference type="CDD" id="cd07346">
    <property type="entry name" value="ABC_6TM_exporters"/>
    <property type="match status" value="1"/>
</dbReference>
<proteinExistence type="inferred from homology"/>
<accession>A0A2K8KLN5</accession>
<dbReference type="InterPro" id="IPR036640">
    <property type="entry name" value="ABC1_TM_sf"/>
</dbReference>
<evidence type="ECO:0000256" key="4">
    <source>
        <dbReference type="ARBA" id="ARBA00022741"/>
    </source>
</evidence>
<evidence type="ECO:0000256" key="5">
    <source>
        <dbReference type="ARBA" id="ARBA00022840"/>
    </source>
</evidence>
<evidence type="ECO:0000256" key="7">
    <source>
        <dbReference type="ARBA" id="ARBA00023136"/>
    </source>
</evidence>
<evidence type="ECO:0000256" key="8">
    <source>
        <dbReference type="SAM" id="Phobius"/>
    </source>
</evidence>
<keyword evidence="6 8" id="KW-1133">Transmembrane helix</keyword>
<evidence type="ECO:0000313" key="12">
    <source>
        <dbReference type="Proteomes" id="UP000231179"/>
    </source>
</evidence>
<evidence type="ECO:0000259" key="9">
    <source>
        <dbReference type="PROSITE" id="PS50893"/>
    </source>
</evidence>
<feature type="domain" description="ABC transporter" evidence="9">
    <location>
        <begin position="384"/>
        <end position="622"/>
    </location>
</feature>
<gene>
    <name evidence="11" type="ORF">SCLAR_v1c00590</name>
</gene>
<dbReference type="SMART" id="SM00382">
    <property type="entry name" value="AAA"/>
    <property type="match status" value="1"/>
</dbReference>
<keyword evidence="4" id="KW-0547">Nucleotide-binding</keyword>
<dbReference type="PROSITE" id="PS00211">
    <property type="entry name" value="ABC_TRANSPORTER_1"/>
    <property type="match status" value="1"/>
</dbReference>
<name>A0A2K8KLN5_9MOLU</name>
<dbReference type="FunFam" id="3.40.50.300:FF:000218">
    <property type="entry name" value="Multidrug ABC transporter ATP-binding protein"/>
    <property type="match status" value="1"/>
</dbReference>
<dbReference type="GO" id="GO:0005886">
    <property type="term" value="C:plasma membrane"/>
    <property type="evidence" value="ECO:0007669"/>
    <property type="project" value="UniProtKB-SubCell"/>
</dbReference>
<sequence>MDNIHDANLYELEKKLKNSNEFKKGKEIEESLKNRMKPELGFFKLINLFSKKYPFLFSILITLIVINSIFTARISYLTNIIIQQAIYDVDGQAGTNYGLEWFWWMVITCGVLLVMCFGTYFRDYIGNMISVKIEVDLRNILISKLLEQDISYYSDKKIGEIMTKLISDTNVIGNEINGLLANVISAPMVLVFGTVTLMLINSIIAGISVGLVYLMAIFLVLIVKNYRKRFGVIRTIITDINGDVTDKIGSIKLVKSSGTRLYEEERIKKIHLPYIKNFKPVAKTGGWLITVLIISDVVIALATIASTIFIFGDKDPIYFTALITPFVAGLTALTRPLWQISGIIPGISRASTSTQRIYEVVRSESLLSENIKDGIKFNQEINNISFQGVSFAYPEKIEKLILPPTSLVFEKGKSYAFVGETGSGKSTISKLLLRFYDPTIGTIKINDLDLKTLNLHSYLRHVGYVEQEPQILYGDVYENVRYGIFEATNDDVVAACKKAGLHDLIESWPQKYTTILGEKGTLISGGQKQRIVIARIILKNPDLLILDEATSALDNIVEKVIQKELEKIMVNKTTIVIAHRLSTIKNVDKIFVLGPNAQGIVQTGTFLELTKVEGHFQKLYKAGEIEK</sequence>
<dbReference type="PANTHER" id="PTHR24221:SF654">
    <property type="entry name" value="ATP-BINDING CASSETTE SUB-FAMILY B MEMBER 6"/>
    <property type="match status" value="1"/>
</dbReference>
<dbReference type="GO" id="GO:0005524">
    <property type="term" value="F:ATP binding"/>
    <property type="evidence" value="ECO:0007669"/>
    <property type="project" value="UniProtKB-KW"/>
</dbReference>
<dbReference type="GO" id="GO:0140359">
    <property type="term" value="F:ABC-type transporter activity"/>
    <property type="evidence" value="ECO:0007669"/>
    <property type="project" value="InterPro"/>
</dbReference>
<dbReference type="InterPro" id="IPR011527">
    <property type="entry name" value="ABC1_TM_dom"/>
</dbReference>